<organism evidence="3 4">
    <name type="scientific">Bimuria novae-zelandiae CBS 107.79</name>
    <dbReference type="NCBI Taxonomy" id="1447943"/>
    <lineage>
        <taxon>Eukaryota</taxon>
        <taxon>Fungi</taxon>
        <taxon>Dikarya</taxon>
        <taxon>Ascomycota</taxon>
        <taxon>Pezizomycotina</taxon>
        <taxon>Dothideomycetes</taxon>
        <taxon>Pleosporomycetidae</taxon>
        <taxon>Pleosporales</taxon>
        <taxon>Massarineae</taxon>
        <taxon>Didymosphaeriaceae</taxon>
        <taxon>Bimuria</taxon>
    </lineage>
</organism>
<name>A0A6A5V165_9PLEO</name>
<dbReference type="PANTHER" id="PTHR43784:SF3">
    <property type="entry name" value="GDSL FAMILY LIPASE"/>
    <property type="match status" value="1"/>
</dbReference>
<evidence type="ECO:0000256" key="1">
    <source>
        <dbReference type="SAM" id="SignalP"/>
    </source>
</evidence>
<dbReference type="InterPro" id="IPR036514">
    <property type="entry name" value="SGNH_hydro_sf"/>
</dbReference>
<dbReference type="Pfam" id="PF13472">
    <property type="entry name" value="Lipase_GDSL_2"/>
    <property type="match status" value="1"/>
</dbReference>
<reference evidence="3" key="1">
    <citation type="journal article" date="2020" name="Stud. Mycol.">
        <title>101 Dothideomycetes genomes: a test case for predicting lifestyles and emergence of pathogens.</title>
        <authorList>
            <person name="Haridas S."/>
            <person name="Albert R."/>
            <person name="Binder M."/>
            <person name="Bloem J."/>
            <person name="Labutti K."/>
            <person name="Salamov A."/>
            <person name="Andreopoulos B."/>
            <person name="Baker S."/>
            <person name="Barry K."/>
            <person name="Bills G."/>
            <person name="Bluhm B."/>
            <person name="Cannon C."/>
            <person name="Castanera R."/>
            <person name="Culley D."/>
            <person name="Daum C."/>
            <person name="Ezra D."/>
            <person name="Gonzalez J."/>
            <person name="Henrissat B."/>
            <person name="Kuo A."/>
            <person name="Liang C."/>
            <person name="Lipzen A."/>
            <person name="Lutzoni F."/>
            <person name="Magnuson J."/>
            <person name="Mondo S."/>
            <person name="Nolan M."/>
            <person name="Ohm R."/>
            <person name="Pangilinan J."/>
            <person name="Park H.-J."/>
            <person name="Ramirez L."/>
            <person name="Alfaro M."/>
            <person name="Sun H."/>
            <person name="Tritt A."/>
            <person name="Yoshinaga Y."/>
            <person name="Zwiers L.-H."/>
            <person name="Turgeon B."/>
            <person name="Goodwin S."/>
            <person name="Spatafora J."/>
            <person name="Crous P."/>
            <person name="Grigoriev I."/>
        </authorList>
    </citation>
    <scope>NUCLEOTIDE SEQUENCE</scope>
    <source>
        <strain evidence="3">CBS 107.79</strain>
    </source>
</reference>
<keyword evidence="3" id="KW-0378">Hydrolase</keyword>
<feature type="domain" description="SGNH hydrolase-type esterase" evidence="2">
    <location>
        <begin position="227"/>
        <end position="423"/>
    </location>
</feature>
<dbReference type="InterPro" id="IPR013830">
    <property type="entry name" value="SGNH_hydro"/>
</dbReference>
<dbReference type="SUPFAM" id="SSF52266">
    <property type="entry name" value="SGNH hydrolase"/>
    <property type="match status" value="1"/>
</dbReference>
<dbReference type="CDD" id="cd01830">
    <property type="entry name" value="XynE_like"/>
    <property type="match status" value="1"/>
</dbReference>
<gene>
    <name evidence="3" type="ORF">BU23DRAFT_472781</name>
</gene>
<feature type="chain" id="PRO_5025589582" evidence="1">
    <location>
        <begin position="21"/>
        <end position="444"/>
    </location>
</feature>
<protein>
    <submittedName>
        <fullName evidence="3">SGNH hydrolase</fullName>
    </submittedName>
</protein>
<dbReference type="AlphaFoldDB" id="A0A6A5V165"/>
<dbReference type="Gene3D" id="3.40.50.1110">
    <property type="entry name" value="SGNH hydrolase"/>
    <property type="match status" value="1"/>
</dbReference>
<dbReference type="PANTHER" id="PTHR43784">
    <property type="entry name" value="GDSL-LIKE LIPASE/ACYLHYDROLASE, PUTATIVE (AFU_ORTHOLOGUE AFUA_2G00820)-RELATED"/>
    <property type="match status" value="1"/>
</dbReference>
<keyword evidence="1" id="KW-0732">Signal</keyword>
<proteinExistence type="predicted"/>
<dbReference type="GO" id="GO:0016787">
    <property type="term" value="F:hydrolase activity"/>
    <property type="evidence" value="ECO:0007669"/>
    <property type="project" value="UniProtKB-KW"/>
</dbReference>
<dbReference type="InterPro" id="IPR053140">
    <property type="entry name" value="GDSL_Rv0518-like"/>
</dbReference>
<sequence>MKGLNLLLTSVGALLSAVSAEGDIAKRAIQPNPPNGHWIDTWASMPQLTEPANLPPAPFNQTGAVFVNSTLRQTLHMSVGASQIRLKISNAFGVTNLPITAVTVALPVNGSAGVPQIQSSTLQKVTFSGKQSISIPNGALAVSDPLNFKIKPQSIITVSIYLQTGQTTNSITSHPGSRTTSWWQFGNAVSSPSLAITDSKTQSAAHWYFVSAVEAWVAPSYGTLAIIGDSITDGRGSETDKNNRWPDLLLARLQKSSNTRDIGVANQAAGGNRLLADGLGPNALGRVERDVLSHPGVKYAMIFEGVNDIGTADTTPAAQQVVYDDLTQAYQQMVTRIHAFGMPVFGATITPFSAPANVTSQPYSNPEREKTRQKVNDFIRKSGTFDAVVDFDRMLADPKVPSQLKAEYNSGDYLHPNVRGYQRLADLFPVGLFTAWKWGADEFM</sequence>
<dbReference type="Proteomes" id="UP000800036">
    <property type="component" value="Unassembled WGS sequence"/>
</dbReference>
<evidence type="ECO:0000313" key="4">
    <source>
        <dbReference type="Proteomes" id="UP000800036"/>
    </source>
</evidence>
<keyword evidence="4" id="KW-1185">Reference proteome</keyword>
<accession>A0A6A5V165</accession>
<dbReference type="OrthoDB" id="10071171at2759"/>
<evidence type="ECO:0000313" key="3">
    <source>
        <dbReference type="EMBL" id="KAF1970825.1"/>
    </source>
</evidence>
<dbReference type="EMBL" id="ML976698">
    <property type="protein sequence ID" value="KAF1970825.1"/>
    <property type="molecule type" value="Genomic_DNA"/>
</dbReference>
<feature type="signal peptide" evidence="1">
    <location>
        <begin position="1"/>
        <end position="20"/>
    </location>
</feature>
<evidence type="ECO:0000259" key="2">
    <source>
        <dbReference type="Pfam" id="PF13472"/>
    </source>
</evidence>